<dbReference type="STRING" id="1354337.M983_1995"/>
<dbReference type="InterPro" id="IPR027417">
    <property type="entry name" value="P-loop_NTPase"/>
</dbReference>
<dbReference type="GO" id="GO:0005524">
    <property type="term" value="F:ATP binding"/>
    <property type="evidence" value="ECO:0007669"/>
    <property type="project" value="InterPro"/>
</dbReference>
<proteinExistence type="predicted"/>
<dbReference type="Gene3D" id="3.40.50.300">
    <property type="entry name" value="P-loop containing nucleotide triphosphate hydrolases"/>
    <property type="match status" value="1"/>
</dbReference>
<protein>
    <recommendedName>
        <fullName evidence="1">ATPase AAA-type core domain-containing protein</fullName>
    </recommendedName>
</protein>
<dbReference type="OrthoDB" id="9815944at2"/>
<sequence>MKVFYQKGSNWRVTPARLPSEDTMLSLSFNNWDDYGVSTTLNAALYVDGKVFIEFGLKLLIENDNYSPKKLNELCDNGWDGFFPIPETNYVSVPSDIDFYNFLIAKIGIDEAKNVLSLIRDAGYLKNVIKDENAIKLIEHDDFSTSPLREAGARKAYEDGWKLFNEKVSSIKDFTLNTIRRDGLIEPIRFKFNSDLLPYDINVLIGENGIGKSYTLKSLVEYWLGVERGSKLSLDESQHKPFDHYPNISKLILISYSPFEEFTIDLSKTNLNDKDAYRYFGFRRIIEDLDGNQRVGISRNLPASDSVSSILKSLHDDLKFGSLPNWTYKFETILSVLMSAIDFDFIAFEIIKDFDLLNQIPDFSNFLVGEGKKYLKIDNHVIQKIDEWNIDLKSCIKFESGTIFIKGNKAIEISSGQRLFCYIVVNVVGQIRKDSLVVIDEPELFLHPALEIEFIELLKKVLKAFTSKAILATHSLAITREIPAKCVHVYRKQNDQVEVEYPPFETFGGDMQRISSYVFGDNSITKPFDKWIEEQLAIYEDPQDIIDKLGDELNEEMLIKLLNSRKSHGI</sequence>
<accession>A0A198FQ48</accession>
<dbReference type="PATRIC" id="fig|1354337.4.peg.2041"/>
<dbReference type="InterPro" id="IPR003959">
    <property type="entry name" value="ATPase_AAA_core"/>
</dbReference>
<gene>
    <name evidence="2" type="ORF">M983_1995</name>
</gene>
<dbReference type="PANTHER" id="PTHR43581">
    <property type="entry name" value="ATP/GTP PHOSPHATASE"/>
    <property type="match status" value="1"/>
</dbReference>
<feature type="domain" description="ATPase AAA-type core" evidence="1">
    <location>
        <begin position="201"/>
        <end position="478"/>
    </location>
</feature>
<dbReference type="EMBL" id="LXEN01000097">
    <property type="protein sequence ID" value="OAT26890.1"/>
    <property type="molecule type" value="Genomic_DNA"/>
</dbReference>
<dbReference type="AlphaFoldDB" id="A0A198FQ48"/>
<dbReference type="InterPro" id="IPR051396">
    <property type="entry name" value="Bact_Antivir_Def_Nuclease"/>
</dbReference>
<evidence type="ECO:0000313" key="3">
    <source>
        <dbReference type="Proteomes" id="UP000094023"/>
    </source>
</evidence>
<dbReference type="GO" id="GO:0016887">
    <property type="term" value="F:ATP hydrolysis activity"/>
    <property type="evidence" value="ECO:0007669"/>
    <property type="project" value="InterPro"/>
</dbReference>
<dbReference type="PANTHER" id="PTHR43581:SF2">
    <property type="entry name" value="EXCINUCLEASE ATPASE SUBUNIT"/>
    <property type="match status" value="1"/>
</dbReference>
<organism evidence="2 3">
    <name type="scientific">Proteus myxofaciens ATCC 19692</name>
    <dbReference type="NCBI Taxonomy" id="1354337"/>
    <lineage>
        <taxon>Bacteria</taxon>
        <taxon>Pseudomonadati</taxon>
        <taxon>Pseudomonadota</taxon>
        <taxon>Gammaproteobacteria</taxon>
        <taxon>Enterobacterales</taxon>
        <taxon>Morganellaceae</taxon>
        <taxon>Proteus</taxon>
    </lineage>
</organism>
<evidence type="ECO:0000259" key="1">
    <source>
        <dbReference type="Pfam" id="PF13304"/>
    </source>
</evidence>
<comment type="caution">
    <text evidence="2">The sequence shown here is derived from an EMBL/GenBank/DDBJ whole genome shotgun (WGS) entry which is preliminary data.</text>
</comment>
<keyword evidence="3" id="KW-1185">Reference proteome</keyword>
<dbReference type="SUPFAM" id="SSF52540">
    <property type="entry name" value="P-loop containing nucleoside triphosphate hydrolases"/>
    <property type="match status" value="1"/>
</dbReference>
<reference evidence="2 3" key="1">
    <citation type="submission" date="2016-04" db="EMBL/GenBank/DDBJ databases">
        <title>ATOL: Assembling a taxonomically balanced genome-scale reconstruction of the evolutionary history of the Enterobacteriaceae.</title>
        <authorList>
            <person name="Plunkett G.III."/>
            <person name="Neeno-Eckwall E.C."/>
            <person name="Glasner J.D."/>
            <person name="Perna N.T."/>
        </authorList>
    </citation>
    <scope>NUCLEOTIDE SEQUENCE [LARGE SCALE GENOMIC DNA]</scope>
    <source>
        <strain evidence="2 3">ATCC 19692</strain>
    </source>
</reference>
<dbReference type="Proteomes" id="UP000094023">
    <property type="component" value="Unassembled WGS sequence"/>
</dbReference>
<dbReference type="Pfam" id="PF13304">
    <property type="entry name" value="AAA_21"/>
    <property type="match status" value="1"/>
</dbReference>
<name>A0A198FQ48_9GAMM</name>
<dbReference type="RefSeq" id="WP_066749979.1">
    <property type="nucleotide sequence ID" value="NZ_LXEN01000097.1"/>
</dbReference>
<evidence type="ECO:0000313" key="2">
    <source>
        <dbReference type="EMBL" id="OAT26890.1"/>
    </source>
</evidence>